<dbReference type="EMBL" id="JAPFFF010000075">
    <property type="protein sequence ID" value="KAK8835725.1"/>
    <property type="molecule type" value="Genomic_DNA"/>
</dbReference>
<keyword evidence="2" id="KW-1185">Reference proteome</keyword>
<sequence length="190" mass="22531">MSSKKCLNRDDDLYQYECWKQIVDVHGEYINLKVLSKMADKVCEITGILPSRDQKRKKELLVQYINDSWEKTKKVVLEMKIDPEDVKQGPLAQQHKYETQNTNVAQQIPQNQVHQIPVLQIQHQQVQTPQFQVPQIILNRPQIDEAQKQSPNSRDKYYIDNDISKTPDEDMLNFFDPDFYVRSYDDIYIE</sequence>
<name>A0ABR2GP56_9EUKA</name>
<protein>
    <submittedName>
        <fullName evidence="1">Uncharacterized protein</fullName>
    </submittedName>
</protein>
<proteinExistence type="predicted"/>
<dbReference type="Proteomes" id="UP001470230">
    <property type="component" value="Unassembled WGS sequence"/>
</dbReference>
<evidence type="ECO:0000313" key="1">
    <source>
        <dbReference type="EMBL" id="KAK8835725.1"/>
    </source>
</evidence>
<accession>A0ABR2GP56</accession>
<gene>
    <name evidence="1" type="ORF">M9Y10_040543</name>
</gene>
<comment type="caution">
    <text evidence="1">The sequence shown here is derived from an EMBL/GenBank/DDBJ whole genome shotgun (WGS) entry which is preliminary data.</text>
</comment>
<evidence type="ECO:0000313" key="2">
    <source>
        <dbReference type="Proteomes" id="UP001470230"/>
    </source>
</evidence>
<organism evidence="1 2">
    <name type="scientific">Tritrichomonas musculus</name>
    <dbReference type="NCBI Taxonomy" id="1915356"/>
    <lineage>
        <taxon>Eukaryota</taxon>
        <taxon>Metamonada</taxon>
        <taxon>Parabasalia</taxon>
        <taxon>Tritrichomonadida</taxon>
        <taxon>Tritrichomonadidae</taxon>
        <taxon>Tritrichomonas</taxon>
    </lineage>
</organism>
<reference evidence="1 2" key="1">
    <citation type="submission" date="2024-04" db="EMBL/GenBank/DDBJ databases">
        <title>Tritrichomonas musculus Genome.</title>
        <authorList>
            <person name="Alves-Ferreira E."/>
            <person name="Grigg M."/>
            <person name="Lorenzi H."/>
            <person name="Galac M."/>
        </authorList>
    </citation>
    <scope>NUCLEOTIDE SEQUENCE [LARGE SCALE GENOMIC DNA]</scope>
    <source>
        <strain evidence="1 2">EAF2021</strain>
    </source>
</reference>